<sequence>MEADDPARNRCGCFLPDLTKLATAPPADFRRGIWARRTPLARLADPLAKTFGPA</sequence>
<dbReference type="EMBL" id="CADCVY010000073">
    <property type="protein sequence ID" value="CAA9505967.1"/>
    <property type="molecule type" value="Genomic_DNA"/>
</dbReference>
<gene>
    <name evidence="1" type="ORF">AVDCRST_MAG44-1072</name>
</gene>
<accession>A0A6J4SUU7</accession>
<dbReference type="AlphaFoldDB" id="A0A6J4SUU7"/>
<reference evidence="1" key="1">
    <citation type="submission" date="2020-02" db="EMBL/GenBank/DDBJ databases">
        <authorList>
            <person name="Meier V. D."/>
        </authorList>
    </citation>
    <scope>NUCLEOTIDE SEQUENCE</scope>
    <source>
        <strain evidence="1">AVDCRST_MAG44</strain>
    </source>
</reference>
<name>A0A6J4SUU7_9SPHN</name>
<organism evidence="1">
    <name type="scientific">uncultured Sphingomonas sp</name>
    <dbReference type="NCBI Taxonomy" id="158754"/>
    <lineage>
        <taxon>Bacteria</taxon>
        <taxon>Pseudomonadati</taxon>
        <taxon>Pseudomonadota</taxon>
        <taxon>Alphaproteobacteria</taxon>
        <taxon>Sphingomonadales</taxon>
        <taxon>Sphingomonadaceae</taxon>
        <taxon>Sphingomonas</taxon>
        <taxon>environmental samples</taxon>
    </lineage>
</organism>
<protein>
    <submittedName>
        <fullName evidence="1">Uncharacterized protein</fullName>
    </submittedName>
</protein>
<proteinExistence type="predicted"/>
<evidence type="ECO:0000313" key="1">
    <source>
        <dbReference type="EMBL" id="CAA9505967.1"/>
    </source>
</evidence>